<evidence type="ECO:0000259" key="2">
    <source>
        <dbReference type="Pfam" id="PF05168"/>
    </source>
</evidence>
<dbReference type="Proteomes" id="UP001597131">
    <property type="component" value="Unassembled WGS sequence"/>
</dbReference>
<feature type="domain" description="HEPN" evidence="2">
    <location>
        <begin position="8"/>
        <end position="77"/>
    </location>
</feature>
<keyword evidence="1" id="KW-0175">Coiled coil</keyword>
<proteinExistence type="predicted"/>
<dbReference type="InterPro" id="IPR007842">
    <property type="entry name" value="HEPN_dom"/>
</dbReference>
<name>A0ABW3NSD3_9FLAO</name>
<reference evidence="4" key="1">
    <citation type="journal article" date="2019" name="Int. J. Syst. Evol. Microbiol.">
        <title>The Global Catalogue of Microorganisms (GCM) 10K type strain sequencing project: providing services to taxonomists for standard genome sequencing and annotation.</title>
        <authorList>
            <consortium name="The Broad Institute Genomics Platform"/>
            <consortium name="The Broad Institute Genome Sequencing Center for Infectious Disease"/>
            <person name="Wu L."/>
            <person name="Ma J."/>
        </authorList>
    </citation>
    <scope>NUCLEOTIDE SEQUENCE [LARGE SCALE GENOMIC DNA]</scope>
    <source>
        <strain evidence="4">CCUG 64793</strain>
    </source>
</reference>
<keyword evidence="4" id="KW-1185">Reference proteome</keyword>
<protein>
    <submittedName>
        <fullName evidence="3">HEPN domain-containing protein</fullName>
    </submittedName>
</protein>
<evidence type="ECO:0000313" key="3">
    <source>
        <dbReference type="EMBL" id="MFD1095540.1"/>
    </source>
</evidence>
<dbReference type="RefSeq" id="WP_380744363.1">
    <property type="nucleotide sequence ID" value="NZ_JBHTLI010000001.1"/>
</dbReference>
<comment type="caution">
    <text evidence="3">The sequence shown here is derived from an EMBL/GenBank/DDBJ whole genome shotgun (WGS) entry which is preliminary data.</text>
</comment>
<evidence type="ECO:0000313" key="4">
    <source>
        <dbReference type="Proteomes" id="UP001597131"/>
    </source>
</evidence>
<feature type="coiled-coil region" evidence="1">
    <location>
        <begin position="2"/>
        <end position="29"/>
    </location>
</feature>
<organism evidence="3 4">
    <name type="scientific">Salegentibacter chungangensis</name>
    <dbReference type="NCBI Taxonomy" id="1335724"/>
    <lineage>
        <taxon>Bacteria</taxon>
        <taxon>Pseudomonadati</taxon>
        <taxon>Bacteroidota</taxon>
        <taxon>Flavobacteriia</taxon>
        <taxon>Flavobacteriales</taxon>
        <taxon>Flavobacteriaceae</taxon>
        <taxon>Salegentibacter</taxon>
    </lineage>
</organism>
<dbReference type="Gene3D" id="1.20.120.330">
    <property type="entry name" value="Nucleotidyltransferases domain 2"/>
    <property type="match status" value="1"/>
</dbReference>
<accession>A0ABW3NSD3</accession>
<gene>
    <name evidence="3" type="ORF">ACFQ3Q_07265</name>
</gene>
<sequence>MENKAIRILDEALKKLDKAKEELERPQEDVVSFLVCKNAQFAIENFLKAYLLKNDIDPSGYKTVDSLYKKCRAVNKNFETVDLSGFNCKALDLNKKYCSDHPKVSKCYQLADDLNSFMRKEQLFS</sequence>
<evidence type="ECO:0000256" key="1">
    <source>
        <dbReference type="SAM" id="Coils"/>
    </source>
</evidence>
<dbReference type="EMBL" id="JBHTLI010000001">
    <property type="protein sequence ID" value="MFD1095540.1"/>
    <property type="molecule type" value="Genomic_DNA"/>
</dbReference>
<dbReference type="Pfam" id="PF05168">
    <property type="entry name" value="HEPN"/>
    <property type="match status" value="1"/>
</dbReference>